<gene>
    <name evidence="1" type="ORF">JHL16_33490</name>
</gene>
<name>A0ACC5RFB4_9HYPH</name>
<comment type="caution">
    <text evidence="1">The sequence shown here is derived from an EMBL/GenBank/DDBJ whole genome shotgun (WGS) entry which is preliminary data.</text>
</comment>
<sequence length="530" mass="58285">MTRRIVPDSHAFTPSISRRRLLQGAAALGMAAALPGLSGQSRAAEPKRGGHLVAGIAGGSTTDTLDPETFNDTYMVVVGSSTRDNLTEIAADGSLRAALAESWEPSKDARTWTFRLRKGVEFSHGKSLDSQDVIDSINSHRRPDSKSGVKGNLTDIETITADGKDVVVVKLASGNADFPYLMTDFHLNILPSKDGKPDWAAKAGTGAYVLEEFNPGVRSRLKLNPNRWDQASGFLESAELLHVNDVAARQAGLISGELQVVNRIDLKTAGRLKSNSAVRILDVPSLAHHTIPMMVDQSPFDNKDVRLALKYAIDREEYVAKILMGFGRIGNDQPIGPGSTYRFHADDVPQHAYDPDKAMFHLKKAGMDSLKVDLHTSDGAFTGAVDAAILFQESARKAGIEINVVREANDGYFSDIWPKTSFRYAWWSQRATEDQMLSVNYAADAPWNDTHWKNERFEKLLHEARSELDDEKRAEMYREMQIIVSDDAGTIIPAFINNVHGVAAAVATGDQISSSWELDGGHFVKRWWLA</sequence>
<evidence type="ECO:0000313" key="1">
    <source>
        <dbReference type="EMBL" id="MBK1871329.1"/>
    </source>
</evidence>
<protein>
    <submittedName>
        <fullName evidence="1">ABC transporter substrate-binding protein</fullName>
    </submittedName>
</protein>
<proteinExistence type="predicted"/>
<reference evidence="1" key="1">
    <citation type="submission" date="2021-01" db="EMBL/GenBank/DDBJ databases">
        <authorList>
            <person name="Sun Q."/>
        </authorList>
    </citation>
    <scope>NUCLEOTIDE SEQUENCE</scope>
    <source>
        <strain evidence="1">YIM B02566</strain>
    </source>
</reference>
<accession>A0ACC5RFB4</accession>
<evidence type="ECO:0000313" key="2">
    <source>
        <dbReference type="Proteomes" id="UP000616151"/>
    </source>
</evidence>
<dbReference type="EMBL" id="JAENHL010000008">
    <property type="protein sequence ID" value="MBK1871329.1"/>
    <property type="molecule type" value="Genomic_DNA"/>
</dbReference>
<organism evidence="1 2">
    <name type="scientific">Taklimakanibacter albus</name>
    <dbReference type="NCBI Taxonomy" id="2800327"/>
    <lineage>
        <taxon>Bacteria</taxon>
        <taxon>Pseudomonadati</taxon>
        <taxon>Pseudomonadota</taxon>
        <taxon>Alphaproteobacteria</taxon>
        <taxon>Hyphomicrobiales</taxon>
        <taxon>Aestuariivirgaceae</taxon>
        <taxon>Taklimakanibacter</taxon>
    </lineage>
</organism>
<keyword evidence="2" id="KW-1185">Reference proteome</keyword>
<dbReference type="Proteomes" id="UP000616151">
    <property type="component" value="Unassembled WGS sequence"/>
</dbReference>